<dbReference type="SUPFAM" id="SSF50800">
    <property type="entry name" value="PK beta-barrel domain-like"/>
    <property type="match status" value="1"/>
</dbReference>
<reference evidence="3 4" key="1">
    <citation type="submission" date="2017-10" db="EMBL/GenBank/DDBJ databases">
        <authorList>
            <person name="Regsiter A."/>
            <person name="William W."/>
        </authorList>
    </citation>
    <scope>NUCLEOTIDE SEQUENCE [LARGE SCALE GENOMIC DNA]</scope>
    <source>
        <strain evidence="3 4">CFBP6991</strain>
    </source>
</reference>
<evidence type="ECO:0000256" key="1">
    <source>
        <dbReference type="SAM" id="MobiDB-lite"/>
    </source>
</evidence>
<feature type="region of interest" description="Disordered" evidence="1">
    <location>
        <begin position="96"/>
        <end position="164"/>
    </location>
</feature>
<comment type="caution">
    <text evidence="3">The sequence shown here is derived from an EMBL/GenBank/DDBJ whole genome shotgun (WGS) entry which is preliminary data.</text>
</comment>
<evidence type="ECO:0000313" key="4">
    <source>
        <dbReference type="Proteomes" id="UP000234345"/>
    </source>
</evidence>
<feature type="compositionally biased region" description="Low complexity" evidence="1">
    <location>
        <begin position="106"/>
        <end position="121"/>
    </location>
</feature>
<dbReference type="PROSITE" id="PS51340">
    <property type="entry name" value="MOSC"/>
    <property type="match status" value="1"/>
</dbReference>
<dbReference type="PANTHER" id="PTHR30212">
    <property type="entry name" value="PROTEIN YIIM"/>
    <property type="match status" value="1"/>
</dbReference>
<dbReference type="Gene3D" id="2.40.33.20">
    <property type="entry name" value="PK beta-barrel domain-like"/>
    <property type="match status" value="1"/>
</dbReference>
<dbReference type="EMBL" id="OCZC01000069">
    <property type="protein sequence ID" value="SOO24865.1"/>
    <property type="molecule type" value="Genomic_DNA"/>
</dbReference>
<feature type="domain" description="MOSC" evidence="2">
    <location>
        <begin position="492"/>
        <end position="646"/>
    </location>
</feature>
<accession>A0A7Z7J074</accession>
<proteinExistence type="predicted"/>
<name>A0A7Z7J074_XANCH</name>
<protein>
    <recommendedName>
        <fullName evidence="2">MOSC domain-containing protein</fullName>
    </recommendedName>
</protein>
<dbReference type="Pfam" id="PF03473">
    <property type="entry name" value="MOSC"/>
    <property type="match status" value="1"/>
</dbReference>
<dbReference type="GO" id="GO:0003824">
    <property type="term" value="F:catalytic activity"/>
    <property type="evidence" value="ECO:0007669"/>
    <property type="project" value="InterPro"/>
</dbReference>
<evidence type="ECO:0000259" key="2">
    <source>
        <dbReference type="PROSITE" id="PS51340"/>
    </source>
</evidence>
<evidence type="ECO:0000313" key="3">
    <source>
        <dbReference type="EMBL" id="SOO24865.1"/>
    </source>
</evidence>
<dbReference type="InterPro" id="IPR052353">
    <property type="entry name" value="Benzoxazolinone_Detox_Enz"/>
</dbReference>
<dbReference type="GO" id="GO:0030151">
    <property type="term" value="F:molybdenum ion binding"/>
    <property type="evidence" value="ECO:0007669"/>
    <property type="project" value="InterPro"/>
</dbReference>
<gene>
    <name evidence="3" type="ORF">XFF6991_420082</name>
</gene>
<dbReference type="Proteomes" id="UP000234345">
    <property type="component" value="Unassembled WGS sequence"/>
</dbReference>
<dbReference type="AlphaFoldDB" id="A0A7Z7J074"/>
<dbReference type="InterPro" id="IPR005302">
    <property type="entry name" value="MoCF_Sase_C"/>
</dbReference>
<dbReference type="GO" id="GO:0030170">
    <property type="term" value="F:pyridoxal phosphate binding"/>
    <property type="evidence" value="ECO:0007669"/>
    <property type="project" value="InterPro"/>
</dbReference>
<dbReference type="InterPro" id="IPR011037">
    <property type="entry name" value="Pyrv_Knase-like_insert_dom_sf"/>
</dbReference>
<dbReference type="PANTHER" id="PTHR30212:SF2">
    <property type="entry name" value="PROTEIN YIIM"/>
    <property type="match status" value="1"/>
</dbReference>
<sequence length="748" mass="78511">MRPGQLQCILHGCLAMAGDVLVAFGLRAGRGTRPAIRRCTAQRRSHWRSLCLRHDNFLPDLPTCAGADQFGDSRNPQGDRTAGGHFLRRRPAVAGHLSGGAHARSQRPGAARRPAGGTAIRPNRRLCAAARMGGRAAESRRRQHPAQPGADHHRLATRPGPARQGLYRRRQQGVGGNAELPGRIAGVFVVPAGIRRHAFGRGRRGGGCAGSVVAGRCALSLLPAEFSESHWPALAVGASSGLGGTRGRGRRADRGRRPVWRAVLQRATVAESVVDEPGRRHLHGLLFQGARARPAAGLCGGARSGAGKTDPGQAGGRSAHPLVHAARGVPDAAGRFSPDPCSADPCAVRASMQPDAGGAGPALPAAGAVESPGGRHVLVGDLATGSRRDRVAGAGHRAQCRVRSRRAVLRHLAADQYAAPVIRHRARREDRCRHPAAGRAVARGAGRVAGAGRVTVATAEQGAPIAIRIDHVAIGSARDFTRPGSRSAIDKRALRGAVQVGLEGLEGDEQGDRRVHGGPDKAIHHYPRDHYAAWRDELGPHVLLEAAGAFGENLSSVGVTEADVCLGDRFTLGTAVVEVSQLRQPCWKLSDRFGVRETGAAGAGNRPYRLVLPRAAAGQRRGRRPADPAGAAASGVAAVASSAGAVRTSGRCCSCHRGIAAAARAVLAHAFRTPPAAQRSGKLEQAAGWDRRLRRDNETTAQRQADVVAAYVGQYGMWMRLRRAVRACGTIARCVAIVTRRAADIIAS</sequence>
<organism evidence="3 4">
    <name type="scientific">Xanthomonas campestris pv. phaseoli</name>
    <dbReference type="NCBI Taxonomy" id="317013"/>
    <lineage>
        <taxon>Bacteria</taxon>
        <taxon>Pseudomonadati</taxon>
        <taxon>Pseudomonadota</taxon>
        <taxon>Gammaproteobacteria</taxon>
        <taxon>Lysobacterales</taxon>
        <taxon>Lysobacteraceae</taxon>
        <taxon>Xanthomonas</taxon>
    </lineage>
</organism>